<keyword evidence="2" id="KW-1185">Reference proteome</keyword>
<name>A0A453MMD6_AEGTS</name>
<proteinExistence type="predicted"/>
<sequence>MLKELNINVSDGSQWDVLPSFKEAGFNLWMQKMYAAASRASQEGTYPKGFIISLARLENFFVSQVNDVANVVCCNLYIHACLMSKIWQLHIRI</sequence>
<reference evidence="1" key="4">
    <citation type="submission" date="2019-03" db="UniProtKB">
        <authorList>
            <consortium name="EnsemblPlants"/>
        </authorList>
    </citation>
    <scope>IDENTIFICATION</scope>
</reference>
<organism evidence="1 2">
    <name type="scientific">Aegilops tauschii subsp. strangulata</name>
    <name type="common">Goatgrass</name>
    <dbReference type="NCBI Taxonomy" id="200361"/>
    <lineage>
        <taxon>Eukaryota</taxon>
        <taxon>Viridiplantae</taxon>
        <taxon>Streptophyta</taxon>
        <taxon>Embryophyta</taxon>
        <taxon>Tracheophyta</taxon>
        <taxon>Spermatophyta</taxon>
        <taxon>Magnoliopsida</taxon>
        <taxon>Liliopsida</taxon>
        <taxon>Poales</taxon>
        <taxon>Poaceae</taxon>
        <taxon>BOP clade</taxon>
        <taxon>Pooideae</taxon>
        <taxon>Triticodae</taxon>
        <taxon>Triticeae</taxon>
        <taxon>Triticinae</taxon>
        <taxon>Aegilops</taxon>
    </lineage>
</organism>
<dbReference type="Gramene" id="AET5Gv21239900.5">
    <property type="protein sequence ID" value="AET5Gv21239900.5"/>
    <property type="gene ID" value="AET5Gv21239900"/>
</dbReference>
<evidence type="ECO:0000313" key="1">
    <source>
        <dbReference type="EnsemblPlants" id="AET5Gv21239900.5"/>
    </source>
</evidence>
<protein>
    <submittedName>
        <fullName evidence="1">Uncharacterized protein</fullName>
    </submittedName>
</protein>
<dbReference type="Proteomes" id="UP000015105">
    <property type="component" value="Chromosome 5D"/>
</dbReference>
<reference evidence="1" key="5">
    <citation type="journal article" date="2021" name="G3 (Bethesda)">
        <title>Aegilops tauschii genome assembly Aet v5.0 features greater sequence contiguity and improved annotation.</title>
        <authorList>
            <person name="Wang L."/>
            <person name="Zhu T."/>
            <person name="Rodriguez J.C."/>
            <person name="Deal K.R."/>
            <person name="Dubcovsky J."/>
            <person name="McGuire P.E."/>
            <person name="Lux T."/>
            <person name="Spannagl M."/>
            <person name="Mayer K.F.X."/>
            <person name="Baldrich P."/>
            <person name="Meyers B.C."/>
            <person name="Huo N."/>
            <person name="Gu Y.Q."/>
            <person name="Zhou H."/>
            <person name="Devos K.M."/>
            <person name="Bennetzen J.L."/>
            <person name="Unver T."/>
            <person name="Budak H."/>
            <person name="Gulick P.J."/>
            <person name="Galiba G."/>
            <person name="Kalapos B."/>
            <person name="Nelson D.R."/>
            <person name="Li P."/>
            <person name="You F.M."/>
            <person name="Luo M.C."/>
            <person name="Dvorak J."/>
        </authorList>
    </citation>
    <scope>NUCLEOTIDE SEQUENCE [LARGE SCALE GENOMIC DNA]</scope>
    <source>
        <strain evidence="1">cv. AL8/78</strain>
    </source>
</reference>
<evidence type="ECO:0000313" key="2">
    <source>
        <dbReference type="Proteomes" id="UP000015105"/>
    </source>
</evidence>
<reference evidence="2" key="1">
    <citation type="journal article" date="2014" name="Science">
        <title>Ancient hybridizations among the ancestral genomes of bread wheat.</title>
        <authorList>
            <consortium name="International Wheat Genome Sequencing Consortium,"/>
            <person name="Marcussen T."/>
            <person name="Sandve S.R."/>
            <person name="Heier L."/>
            <person name="Spannagl M."/>
            <person name="Pfeifer M."/>
            <person name="Jakobsen K.S."/>
            <person name="Wulff B.B."/>
            <person name="Steuernagel B."/>
            <person name="Mayer K.F."/>
            <person name="Olsen O.A."/>
        </authorList>
    </citation>
    <scope>NUCLEOTIDE SEQUENCE [LARGE SCALE GENOMIC DNA]</scope>
    <source>
        <strain evidence="2">cv. AL8/78</strain>
    </source>
</reference>
<dbReference type="AlphaFoldDB" id="A0A453MMD6"/>
<reference evidence="1" key="3">
    <citation type="journal article" date="2017" name="Nature">
        <title>Genome sequence of the progenitor of the wheat D genome Aegilops tauschii.</title>
        <authorList>
            <person name="Luo M.C."/>
            <person name="Gu Y.Q."/>
            <person name="Puiu D."/>
            <person name="Wang H."/>
            <person name="Twardziok S.O."/>
            <person name="Deal K.R."/>
            <person name="Huo N."/>
            <person name="Zhu T."/>
            <person name="Wang L."/>
            <person name="Wang Y."/>
            <person name="McGuire P.E."/>
            <person name="Liu S."/>
            <person name="Long H."/>
            <person name="Ramasamy R.K."/>
            <person name="Rodriguez J.C."/>
            <person name="Van S.L."/>
            <person name="Yuan L."/>
            <person name="Wang Z."/>
            <person name="Xia Z."/>
            <person name="Xiao L."/>
            <person name="Anderson O.D."/>
            <person name="Ouyang S."/>
            <person name="Liang Y."/>
            <person name="Zimin A.V."/>
            <person name="Pertea G."/>
            <person name="Qi P."/>
            <person name="Bennetzen J.L."/>
            <person name="Dai X."/>
            <person name="Dawson M.W."/>
            <person name="Muller H.G."/>
            <person name="Kugler K."/>
            <person name="Rivarola-Duarte L."/>
            <person name="Spannagl M."/>
            <person name="Mayer K.F.X."/>
            <person name="Lu F.H."/>
            <person name="Bevan M.W."/>
            <person name="Leroy P."/>
            <person name="Li P."/>
            <person name="You F.M."/>
            <person name="Sun Q."/>
            <person name="Liu Z."/>
            <person name="Lyons E."/>
            <person name="Wicker T."/>
            <person name="Salzberg S.L."/>
            <person name="Devos K.M."/>
            <person name="Dvorak J."/>
        </authorList>
    </citation>
    <scope>NUCLEOTIDE SEQUENCE [LARGE SCALE GENOMIC DNA]</scope>
    <source>
        <strain evidence="1">cv. AL8/78</strain>
    </source>
</reference>
<reference evidence="2" key="2">
    <citation type="journal article" date="2017" name="Nat. Plants">
        <title>The Aegilops tauschii genome reveals multiple impacts of transposons.</title>
        <authorList>
            <person name="Zhao G."/>
            <person name="Zou C."/>
            <person name="Li K."/>
            <person name="Wang K."/>
            <person name="Li T."/>
            <person name="Gao L."/>
            <person name="Zhang X."/>
            <person name="Wang H."/>
            <person name="Yang Z."/>
            <person name="Liu X."/>
            <person name="Jiang W."/>
            <person name="Mao L."/>
            <person name="Kong X."/>
            <person name="Jiao Y."/>
            <person name="Jia J."/>
        </authorList>
    </citation>
    <scope>NUCLEOTIDE SEQUENCE [LARGE SCALE GENOMIC DNA]</scope>
    <source>
        <strain evidence="2">cv. AL8/78</strain>
    </source>
</reference>
<dbReference type="EnsemblPlants" id="AET5Gv21239900.5">
    <property type="protein sequence ID" value="AET5Gv21239900.5"/>
    <property type="gene ID" value="AET5Gv21239900"/>
</dbReference>
<accession>A0A453MMD6</accession>